<name>A0ABD6WTT9_HAEIF</name>
<keyword evidence="1" id="KW-1133">Transmembrane helix</keyword>
<accession>A0ABD6WTT9</accession>
<evidence type="ECO:0000313" key="2">
    <source>
        <dbReference type="EMBL" id="PRM17688.1"/>
    </source>
</evidence>
<feature type="transmembrane region" description="Helical" evidence="1">
    <location>
        <begin position="79"/>
        <end position="98"/>
    </location>
</feature>
<comment type="caution">
    <text evidence="2">The sequence shown here is derived from an EMBL/GenBank/DDBJ whole genome shotgun (WGS) entry which is preliminary data.</text>
</comment>
<proteinExistence type="predicted"/>
<evidence type="ECO:0000313" key="3">
    <source>
        <dbReference type="Proteomes" id="UP000238866"/>
    </source>
</evidence>
<keyword evidence="1" id="KW-0472">Membrane</keyword>
<keyword evidence="1" id="KW-0812">Transmembrane</keyword>
<evidence type="ECO:0000256" key="1">
    <source>
        <dbReference type="SAM" id="Phobius"/>
    </source>
</evidence>
<sequence length="103" mass="11598">MFDLFKEVIEEWGGYSTAEKTYWVITGMLFAAGFIAFSWWYWVGMIDATSSLMTFVFGGFIYLILGSIVALLFSPLMAAISFITATFVGISSWLVGLYRQART</sequence>
<organism evidence="2 3">
    <name type="scientific">Haemophilus influenzae</name>
    <dbReference type="NCBI Taxonomy" id="727"/>
    <lineage>
        <taxon>Bacteria</taxon>
        <taxon>Pseudomonadati</taxon>
        <taxon>Pseudomonadota</taxon>
        <taxon>Gammaproteobacteria</taxon>
        <taxon>Pasteurellales</taxon>
        <taxon>Pasteurellaceae</taxon>
        <taxon>Haemophilus</taxon>
    </lineage>
</organism>
<dbReference type="EMBL" id="MZLD01000067">
    <property type="protein sequence ID" value="PRM17688.1"/>
    <property type="molecule type" value="Genomic_DNA"/>
</dbReference>
<feature type="transmembrane region" description="Helical" evidence="1">
    <location>
        <begin position="55"/>
        <end position="73"/>
    </location>
</feature>
<gene>
    <name evidence="2" type="ORF">BVZ99_01539</name>
</gene>
<dbReference type="Proteomes" id="UP000238866">
    <property type="component" value="Unassembled WGS sequence"/>
</dbReference>
<dbReference type="RefSeq" id="WP_005661656.1">
    <property type="nucleotide sequence ID" value="NZ_CP089174.1"/>
</dbReference>
<dbReference type="AlphaFoldDB" id="A0ABD6WTT9"/>
<protein>
    <submittedName>
        <fullName evidence="2">Uncharacterized protein</fullName>
    </submittedName>
</protein>
<reference evidence="2 3" key="1">
    <citation type="submission" date="2017-02" db="EMBL/GenBank/DDBJ databases">
        <title>Haemophilus influenzae in COPD genome sequencing project.</title>
        <authorList>
            <person name="Murphy T.F."/>
            <person name="Kong Y."/>
            <person name="Nadendla S."/>
            <person name="Tettelin H."/>
            <person name="Pettigrew M."/>
        </authorList>
    </citation>
    <scope>NUCLEOTIDE SEQUENCE [LARGE SCALE GENOMIC DNA]</scope>
    <source>
        <strain evidence="2 3">13P36H1</strain>
    </source>
</reference>
<feature type="transmembrane region" description="Helical" evidence="1">
    <location>
        <begin position="22"/>
        <end position="43"/>
    </location>
</feature>